<comment type="caution">
    <text evidence="1">The sequence shown here is derived from an EMBL/GenBank/DDBJ whole genome shotgun (WGS) entry which is preliminary data.</text>
</comment>
<dbReference type="EMBL" id="CM055738">
    <property type="protein sequence ID" value="KAJ8004594.1"/>
    <property type="molecule type" value="Genomic_DNA"/>
</dbReference>
<name>A0ACC2GLP5_DALPE</name>
<evidence type="ECO:0000313" key="1">
    <source>
        <dbReference type="EMBL" id="KAJ8004594.1"/>
    </source>
</evidence>
<gene>
    <name evidence="1" type="ORF">DPEC_G00137910</name>
</gene>
<reference evidence="1" key="1">
    <citation type="submission" date="2021-05" db="EMBL/GenBank/DDBJ databases">
        <authorList>
            <person name="Pan Q."/>
            <person name="Jouanno E."/>
            <person name="Zahm M."/>
            <person name="Klopp C."/>
            <person name="Cabau C."/>
            <person name="Louis A."/>
            <person name="Berthelot C."/>
            <person name="Parey E."/>
            <person name="Roest Crollius H."/>
            <person name="Montfort J."/>
            <person name="Robinson-Rechavi M."/>
            <person name="Bouchez O."/>
            <person name="Lampietro C."/>
            <person name="Lopez Roques C."/>
            <person name="Donnadieu C."/>
            <person name="Postlethwait J."/>
            <person name="Bobe J."/>
            <person name="Dillon D."/>
            <person name="Chandos A."/>
            <person name="von Hippel F."/>
            <person name="Guiguen Y."/>
        </authorList>
    </citation>
    <scope>NUCLEOTIDE SEQUENCE</scope>
    <source>
        <strain evidence="1">YG-Jan2019</strain>
    </source>
</reference>
<accession>A0ACC2GLP5</accession>
<evidence type="ECO:0000313" key="2">
    <source>
        <dbReference type="Proteomes" id="UP001157502"/>
    </source>
</evidence>
<dbReference type="Proteomes" id="UP001157502">
    <property type="component" value="Chromosome 11"/>
</dbReference>
<organism evidence="1 2">
    <name type="scientific">Dallia pectoralis</name>
    <name type="common">Alaska blackfish</name>
    <dbReference type="NCBI Taxonomy" id="75939"/>
    <lineage>
        <taxon>Eukaryota</taxon>
        <taxon>Metazoa</taxon>
        <taxon>Chordata</taxon>
        <taxon>Craniata</taxon>
        <taxon>Vertebrata</taxon>
        <taxon>Euteleostomi</taxon>
        <taxon>Actinopterygii</taxon>
        <taxon>Neopterygii</taxon>
        <taxon>Teleostei</taxon>
        <taxon>Protacanthopterygii</taxon>
        <taxon>Esociformes</taxon>
        <taxon>Umbridae</taxon>
        <taxon>Dallia</taxon>
    </lineage>
</organism>
<sequence>MAPIQEPEIQFAQRLASNEKPVRTKAIKKLKKYITARSQAIDGGFTSDELLKLWKGLFYCLWMQDKLHLQEELSNQISGLIHCFQNVKTQFLFLETFIKTMNREWTGIDRLRMDKFYQLVRFVFRNTFVMIKRKEWEASMVTRFLDVLTSQVLHSPGGVPAGLQFHIMDLYMTELAAVGSAELTAAQNMTLIDPFCKIASKTKDRILLKAVCSSVFSSIVDQAPFAIEDLLKEVKASGVGVDESDSGQASDEDEEEKPKPLKGKKTAKRTTPKQTNGTASTDDNDDDDLEDEDEDEMLHLESDSESEVADDGVMGPVLQFDYAALADRLFGLASRSNTPSHNRQRLYKIIKTFRDLSEGVFPQDEYPEEVSTDEDDDEMFGSRKRMKRGRGFGEEDDQEGSAPAKKQKGKKAPKPGKSDQSPAPDESKGQNTPVDATKKKKKKRKKKKKKVVGEVKSDEQNGVLTAEVESTPPAALETTSCATGAGTEPSNPICSAEIGKTTVKTKTSKGTGAGVKMKRNASPVGGVAIKMEVQSERQQDVVVGSESSVVVIEIPSSGCSETPVSETISTKKKKNKTKMSKPLLEVDKPEDVNQESEVVDGSTGPESALETTRKTKRRRKRTSMESVQKTPVEEVAMVPVAVEKATLLKTKKMTKAKQTLGSTEETPPQDPEPKASPAGELPSSLAADTPRKKKKQKMAIEKESVGVKGEPRPGVKADAMTVSSPAEVATLTPLRKKKTTQLVKQSVAAGVKTLTEVDRSVLETDLQPIEVATPTPLKKKKRAALKAVERQETEADLDTPAKTAGKKRKIPVVIEVEADELEAEAAKVNGVAAVKLSAGSEEPSTPVSAKKSKKMTPKKATLAAASSSSDFVTFQNHAAIPTPIFFRTTKGSPSTPLSSKKKKMFVTPNSESKKVTFGLNKNKTAEFRKTDRSLLVSPEGSSRVPFDPKQKPLFGVLKSPVASLTNSTKKIKSTPKVTPRRPTAADFF</sequence>
<keyword evidence="2" id="KW-1185">Reference proteome</keyword>
<protein>
    <submittedName>
        <fullName evidence="1">Uncharacterized protein</fullName>
    </submittedName>
</protein>
<proteinExistence type="predicted"/>